<accession>A0A0A9G8G3</accession>
<organism evidence="1">
    <name type="scientific">Arundo donax</name>
    <name type="common">Giant reed</name>
    <name type="synonym">Donax arundinaceus</name>
    <dbReference type="NCBI Taxonomy" id="35708"/>
    <lineage>
        <taxon>Eukaryota</taxon>
        <taxon>Viridiplantae</taxon>
        <taxon>Streptophyta</taxon>
        <taxon>Embryophyta</taxon>
        <taxon>Tracheophyta</taxon>
        <taxon>Spermatophyta</taxon>
        <taxon>Magnoliopsida</taxon>
        <taxon>Liliopsida</taxon>
        <taxon>Poales</taxon>
        <taxon>Poaceae</taxon>
        <taxon>PACMAD clade</taxon>
        <taxon>Arundinoideae</taxon>
        <taxon>Arundineae</taxon>
        <taxon>Arundo</taxon>
    </lineage>
</organism>
<reference evidence="1" key="1">
    <citation type="submission" date="2014-09" db="EMBL/GenBank/DDBJ databases">
        <authorList>
            <person name="Magalhaes I.L.F."/>
            <person name="Oliveira U."/>
            <person name="Santos F.R."/>
            <person name="Vidigal T.H.D.A."/>
            <person name="Brescovit A.D."/>
            <person name="Santos A.J."/>
        </authorList>
    </citation>
    <scope>NUCLEOTIDE SEQUENCE</scope>
    <source>
        <tissue evidence="1">Shoot tissue taken approximately 20 cm above the soil surface</tissue>
    </source>
</reference>
<proteinExistence type="predicted"/>
<evidence type="ECO:0000313" key="1">
    <source>
        <dbReference type="EMBL" id="JAE18841.1"/>
    </source>
</evidence>
<reference evidence="1" key="2">
    <citation type="journal article" date="2015" name="Data Brief">
        <title>Shoot transcriptome of the giant reed, Arundo donax.</title>
        <authorList>
            <person name="Barrero R.A."/>
            <person name="Guerrero F.D."/>
            <person name="Moolhuijzen P."/>
            <person name="Goolsby J.A."/>
            <person name="Tidwell J."/>
            <person name="Bellgard S.E."/>
            <person name="Bellgard M.I."/>
        </authorList>
    </citation>
    <scope>NUCLEOTIDE SEQUENCE</scope>
    <source>
        <tissue evidence="1">Shoot tissue taken approximately 20 cm above the soil surface</tissue>
    </source>
</reference>
<dbReference type="EMBL" id="GBRH01179055">
    <property type="protein sequence ID" value="JAE18841.1"/>
    <property type="molecule type" value="Transcribed_RNA"/>
</dbReference>
<dbReference type="AlphaFoldDB" id="A0A0A9G8G3"/>
<sequence>MKHAPEILMSHFRFINTDRIKFRFN</sequence>
<protein>
    <submittedName>
        <fullName evidence="1">Uncharacterized protein</fullName>
    </submittedName>
</protein>
<name>A0A0A9G8G3_ARUDO</name>